<dbReference type="Pfam" id="PF00189">
    <property type="entry name" value="Ribosomal_S3_C"/>
    <property type="match status" value="1"/>
</dbReference>
<name>A0A3S8PZ81_9MAGN</name>
<gene>
    <name evidence="7" type="primary">rps3</name>
</gene>
<evidence type="ECO:0000256" key="2">
    <source>
        <dbReference type="ARBA" id="ARBA00022884"/>
    </source>
</evidence>
<keyword evidence="7" id="KW-0934">Plastid</keyword>
<dbReference type="GO" id="GO:0006412">
    <property type="term" value="P:translation"/>
    <property type="evidence" value="ECO:0007669"/>
    <property type="project" value="InterPro"/>
</dbReference>
<sequence>MGRKSNPLSFRFIKYHNYYSIWFCNKSFYSYFLHEDKKIRKLIKNNIKFLKFNIYYEIYYIEIKRKINLIQIIIHIITNYYLLNTIKNIINKLRNKIIINILYKNNNLIINKIKNTYLYPNIITKFIINQLKKKITLNKILKKILKLIEKTILIKGVKIKMSGKIYNKEKKYYEYIKEGLISLQTIKKKIYYNIYKIKTKYGILSIKIWIFI</sequence>
<dbReference type="PANTHER" id="PTHR11760">
    <property type="entry name" value="30S/40S RIBOSOMAL PROTEIN S3"/>
    <property type="match status" value="1"/>
</dbReference>
<keyword evidence="3 7" id="KW-0689">Ribosomal protein</keyword>
<geneLocation type="plastid" evidence="7"/>
<dbReference type="InterPro" id="IPR015946">
    <property type="entry name" value="KH_dom-like_a/b"/>
</dbReference>
<feature type="domain" description="Small ribosomal subunit protein uS3 C-terminal" evidence="6">
    <location>
        <begin position="127"/>
        <end position="210"/>
    </location>
</feature>
<dbReference type="GO" id="GO:0022627">
    <property type="term" value="C:cytosolic small ribosomal subunit"/>
    <property type="evidence" value="ECO:0007669"/>
    <property type="project" value="TreeGrafter"/>
</dbReference>
<dbReference type="SUPFAM" id="SSF54821">
    <property type="entry name" value="Ribosomal protein S3 C-terminal domain"/>
    <property type="match status" value="1"/>
</dbReference>
<dbReference type="InterPro" id="IPR057258">
    <property type="entry name" value="Ribosomal_uS3"/>
</dbReference>
<dbReference type="PANTHER" id="PTHR11760:SF19">
    <property type="entry name" value="SMALL RIBOSOMAL SUBUNIT PROTEIN US3C"/>
    <property type="match status" value="1"/>
</dbReference>
<accession>A0A3S8PZ81</accession>
<dbReference type="InterPro" id="IPR036419">
    <property type="entry name" value="Ribosomal_S3_C_sf"/>
</dbReference>
<protein>
    <recommendedName>
        <fullName evidence="5">Small ribosomal subunit protein uS3c</fullName>
    </recommendedName>
</protein>
<dbReference type="SUPFAM" id="SSF54814">
    <property type="entry name" value="Prokaryotic type KH domain (KH-domain type II)"/>
    <property type="match status" value="1"/>
</dbReference>
<dbReference type="Gene3D" id="3.30.1140.32">
    <property type="entry name" value="Ribosomal protein S3, C-terminal domain"/>
    <property type="match status" value="1"/>
</dbReference>
<evidence type="ECO:0000256" key="3">
    <source>
        <dbReference type="ARBA" id="ARBA00022980"/>
    </source>
</evidence>
<evidence type="ECO:0000259" key="6">
    <source>
        <dbReference type="Pfam" id="PF00189"/>
    </source>
</evidence>
<organism evidence="7">
    <name type="scientific">Rhopalocnemis phalloides</name>
    <dbReference type="NCBI Taxonomy" id="1128106"/>
    <lineage>
        <taxon>Eukaryota</taxon>
        <taxon>Viridiplantae</taxon>
        <taxon>Streptophyta</taxon>
        <taxon>Embryophyta</taxon>
        <taxon>Tracheophyta</taxon>
        <taxon>Spermatophyta</taxon>
        <taxon>Magnoliopsida</taxon>
        <taxon>eudicotyledons</taxon>
        <taxon>Gunneridae</taxon>
        <taxon>Pentapetalae</taxon>
        <taxon>Santalales</taxon>
        <taxon>Balanophoraceae</taxon>
        <taxon>Rhopalocnemis</taxon>
    </lineage>
</organism>
<dbReference type="InterPro" id="IPR009019">
    <property type="entry name" value="KH_sf_prok-type"/>
</dbReference>
<keyword evidence="4" id="KW-0687">Ribonucleoprotein</keyword>
<reference evidence="7" key="1">
    <citation type="journal article" date="2018" name="J. ISSAAS">
        <title>Rhopalocnemis phalloides has one of the most reduced and mutated plastid genomes known.</title>
        <authorList>
            <person name="Schelkunov M.I."/>
            <person name="Nuraliev M.S."/>
            <person name="Logacheva M.D."/>
        </authorList>
    </citation>
    <scope>NUCLEOTIDE SEQUENCE</scope>
</reference>
<evidence type="ECO:0000256" key="4">
    <source>
        <dbReference type="ARBA" id="ARBA00023274"/>
    </source>
</evidence>
<dbReference type="GO" id="GO:0003735">
    <property type="term" value="F:structural constituent of ribosome"/>
    <property type="evidence" value="ECO:0007669"/>
    <property type="project" value="InterPro"/>
</dbReference>
<keyword evidence="2" id="KW-0694">RNA-binding</keyword>
<dbReference type="InterPro" id="IPR005704">
    <property type="entry name" value="Ribosomal_uS3_bac-typ"/>
</dbReference>
<dbReference type="NCBIfam" id="TIGR01009">
    <property type="entry name" value="rpsC_bact"/>
    <property type="match status" value="1"/>
</dbReference>
<evidence type="ECO:0000256" key="1">
    <source>
        <dbReference type="ARBA" id="ARBA00010761"/>
    </source>
</evidence>
<evidence type="ECO:0000256" key="5">
    <source>
        <dbReference type="ARBA" id="ARBA00035154"/>
    </source>
</evidence>
<dbReference type="AlphaFoldDB" id="A0A3S8PZ81"/>
<proteinExistence type="inferred from homology"/>
<dbReference type="GO" id="GO:0003723">
    <property type="term" value="F:RNA binding"/>
    <property type="evidence" value="ECO:0007669"/>
    <property type="project" value="UniProtKB-KW"/>
</dbReference>
<dbReference type="EMBL" id="MK036331">
    <property type="protein sequence ID" value="AZJ16609.1"/>
    <property type="molecule type" value="Genomic_DNA"/>
</dbReference>
<dbReference type="InterPro" id="IPR001351">
    <property type="entry name" value="Ribosomal_uS3_C"/>
</dbReference>
<dbReference type="Gene3D" id="3.30.300.20">
    <property type="match status" value="1"/>
</dbReference>
<evidence type="ECO:0000313" key="7">
    <source>
        <dbReference type="EMBL" id="AZJ16609.1"/>
    </source>
</evidence>
<comment type="similarity">
    <text evidence="1">Belongs to the universal ribosomal protein uS3 family.</text>
</comment>